<sequence length="569" mass="67871">MDVDSLRDYWSNPQLDEGEKFLRDYILDRAYKPAGDENEFENLSDEDLSEDDRLLDEQEDFERKYNFRYEEPDSEFVRSYPRNIEGSMRRKDTSRAKKRQEVKERKEKEKQKLHEELKKLKNLKKMEILEQLDKLKKVTGNTTVGFDEDDIKGDFDPNKHDELMKKIFNEEYDGLDEDKTKPVFEDEEFEEENWDEWTGYNDGYYENDKNVDGSQAHCEDPDFIMDADYDPEIHKKEKKKKKKKDKEKKNKETKEPTPVRSRNELDGRRPRNKHTSQFAKALQEKKPVFDPEDETFEEYFDEYYKLDYEDLIGDLPCRFKYRTVMANDFGLTPEEVLAADDKELNRWVSLKRTYQYRTKNEEFSDLHSFKEKGKNIYKKKQVFQSLYQPREDEEPEGEVAEEKEVKGEEEVEEEAENVREEAGEGVTIEDQSLESSNKKKKKEKKKREDMEENRDVAGEESSTVMSREVMKTEGEGEGEANGQVRVDERVQIEGKQEDRGVVAKQGPNRMKGAGKRKFMEELRNRKRRKIARKKEISEGRLKAYGVKPKAYKYKMIQNRIKDKRMKKVR</sequence>
<dbReference type="InterPro" id="IPR024626">
    <property type="entry name" value="Kri1-like_C"/>
</dbReference>
<feature type="compositionally biased region" description="Basic and acidic residues" evidence="3">
    <location>
        <begin position="446"/>
        <end position="457"/>
    </location>
</feature>
<evidence type="ECO:0000313" key="6">
    <source>
        <dbReference type="Proteomes" id="UP001152320"/>
    </source>
</evidence>
<feature type="region of interest" description="Disordered" evidence="3">
    <location>
        <begin position="78"/>
        <end position="111"/>
    </location>
</feature>
<gene>
    <name evidence="5" type="ORF">HOLleu_14330</name>
</gene>
<dbReference type="OrthoDB" id="10252032at2759"/>
<feature type="compositionally biased region" description="Basic and acidic residues" evidence="3">
    <location>
        <begin position="247"/>
        <end position="269"/>
    </location>
</feature>
<dbReference type="Pfam" id="PF12936">
    <property type="entry name" value="Kri1_C"/>
    <property type="match status" value="1"/>
</dbReference>
<dbReference type="GO" id="GO:0000447">
    <property type="term" value="P:endonucleolytic cleavage in ITS1 to separate SSU-rRNA from 5.8S rRNA and LSU-rRNA from tricistronic rRNA transcript (SSU-rRNA, 5.8S rRNA, LSU-rRNA)"/>
    <property type="evidence" value="ECO:0007669"/>
    <property type="project" value="TreeGrafter"/>
</dbReference>
<proteinExistence type="inferred from homology"/>
<evidence type="ECO:0000313" key="5">
    <source>
        <dbReference type="EMBL" id="KAJ8040123.1"/>
    </source>
</evidence>
<name>A0A9Q1HC91_HOLLE</name>
<evidence type="ECO:0000256" key="3">
    <source>
        <dbReference type="SAM" id="MobiDB-lite"/>
    </source>
</evidence>
<comment type="similarity">
    <text evidence="1">Belongs to the KRI1 family.</text>
</comment>
<feature type="compositionally biased region" description="Basic and acidic residues" evidence="3">
    <location>
        <begin position="485"/>
        <end position="501"/>
    </location>
</feature>
<dbReference type="GO" id="GO:0005730">
    <property type="term" value="C:nucleolus"/>
    <property type="evidence" value="ECO:0007669"/>
    <property type="project" value="TreeGrafter"/>
</dbReference>
<dbReference type="EMBL" id="JAIZAY010000006">
    <property type="protein sequence ID" value="KAJ8040123.1"/>
    <property type="molecule type" value="Genomic_DNA"/>
</dbReference>
<feature type="domain" description="Kri1-like C-terminal" evidence="4">
    <location>
        <begin position="295"/>
        <end position="381"/>
    </location>
</feature>
<feature type="compositionally biased region" description="Basic and acidic residues" evidence="3">
    <location>
        <begin position="87"/>
        <end position="111"/>
    </location>
</feature>
<protein>
    <recommendedName>
        <fullName evidence="2">Protein KRI1 homolog</fullName>
    </recommendedName>
</protein>
<evidence type="ECO:0000256" key="1">
    <source>
        <dbReference type="ARBA" id="ARBA00007473"/>
    </source>
</evidence>
<dbReference type="PANTHER" id="PTHR14490">
    <property type="entry name" value="ZINC FINGER, ZZ TYPE"/>
    <property type="match status" value="1"/>
</dbReference>
<keyword evidence="6" id="KW-1185">Reference proteome</keyword>
<accession>A0A9Q1HC91</accession>
<feature type="region of interest" description="Disordered" evidence="3">
    <location>
        <begin position="387"/>
        <end position="516"/>
    </location>
</feature>
<evidence type="ECO:0000256" key="2">
    <source>
        <dbReference type="ARBA" id="ARBA00017294"/>
    </source>
</evidence>
<dbReference type="Proteomes" id="UP001152320">
    <property type="component" value="Chromosome 6"/>
</dbReference>
<dbReference type="InterPro" id="IPR018034">
    <property type="entry name" value="Kri1"/>
</dbReference>
<feature type="compositionally biased region" description="Acidic residues" evidence="3">
    <location>
        <begin position="221"/>
        <end position="230"/>
    </location>
</feature>
<dbReference type="Pfam" id="PF05178">
    <property type="entry name" value="Kri1"/>
    <property type="match status" value="1"/>
</dbReference>
<feature type="compositionally biased region" description="Basic residues" evidence="3">
    <location>
        <begin position="236"/>
        <end position="246"/>
    </location>
</feature>
<feature type="compositionally biased region" description="Acidic residues" evidence="3">
    <location>
        <begin position="36"/>
        <end position="50"/>
    </location>
</feature>
<dbReference type="AlphaFoldDB" id="A0A9Q1HC91"/>
<feature type="region of interest" description="Disordered" evidence="3">
    <location>
        <begin position="198"/>
        <end position="285"/>
    </location>
</feature>
<organism evidence="5 6">
    <name type="scientific">Holothuria leucospilota</name>
    <name type="common">Black long sea cucumber</name>
    <name type="synonym">Mertensiothuria leucospilota</name>
    <dbReference type="NCBI Taxonomy" id="206669"/>
    <lineage>
        <taxon>Eukaryota</taxon>
        <taxon>Metazoa</taxon>
        <taxon>Echinodermata</taxon>
        <taxon>Eleutherozoa</taxon>
        <taxon>Echinozoa</taxon>
        <taxon>Holothuroidea</taxon>
        <taxon>Aspidochirotacea</taxon>
        <taxon>Aspidochirotida</taxon>
        <taxon>Holothuriidae</taxon>
        <taxon>Holothuria</taxon>
    </lineage>
</organism>
<feature type="region of interest" description="Disordered" evidence="3">
    <location>
        <begin position="36"/>
        <end position="55"/>
    </location>
</feature>
<evidence type="ECO:0000259" key="4">
    <source>
        <dbReference type="Pfam" id="PF12936"/>
    </source>
</evidence>
<dbReference type="GO" id="GO:0030686">
    <property type="term" value="C:90S preribosome"/>
    <property type="evidence" value="ECO:0007669"/>
    <property type="project" value="TreeGrafter"/>
</dbReference>
<comment type="caution">
    <text evidence="5">The sequence shown here is derived from an EMBL/GenBank/DDBJ whole genome shotgun (WGS) entry which is preliminary data.</text>
</comment>
<reference evidence="5" key="1">
    <citation type="submission" date="2021-10" db="EMBL/GenBank/DDBJ databases">
        <title>Tropical sea cucumber genome reveals ecological adaptation and Cuvierian tubules defense mechanism.</title>
        <authorList>
            <person name="Chen T."/>
        </authorList>
    </citation>
    <scope>NUCLEOTIDE SEQUENCE</scope>
    <source>
        <strain evidence="5">Nanhai2018</strain>
        <tissue evidence="5">Muscle</tissue>
    </source>
</reference>
<dbReference type="PANTHER" id="PTHR14490:SF5">
    <property type="entry name" value="PROTEIN KRI1 HOMOLOG"/>
    <property type="match status" value="1"/>
</dbReference>